<proteinExistence type="inferred from homology"/>
<comment type="similarity">
    <text evidence="1">Belongs to the UPF0696 family.</text>
</comment>
<dbReference type="PANTHER" id="PTHR31977">
    <property type="entry name" value="UPF0696 PROTEIN C11ORF68"/>
    <property type="match status" value="1"/>
</dbReference>
<feature type="region of interest" description="Disordered" evidence="2">
    <location>
        <begin position="1"/>
        <end position="66"/>
    </location>
</feature>
<evidence type="ECO:0008006" key="5">
    <source>
        <dbReference type="Google" id="ProtNLM"/>
    </source>
</evidence>
<organism evidence="3 4">
    <name type="scientific">Chaetoceros tenuissimus</name>
    <dbReference type="NCBI Taxonomy" id="426638"/>
    <lineage>
        <taxon>Eukaryota</taxon>
        <taxon>Sar</taxon>
        <taxon>Stramenopiles</taxon>
        <taxon>Ochrophyta</taxon>
        <taxon>Bacillariophyta</taxon>
        <taxon>Coscinodiscophyceae</taxon>
        <taxon>Chaetocerotophycidae</taxon>
        <taxon>Chaetocerotales</taxon>
        <taxon>Chaetocerotaceae</taxon>
        <taxon>Chaetoceros</taxon>
    </lineage>
</organism>
<protein>
    <recommendedName>
        <fullName evidence="5">RanBP2-type domain-containing protein</fullName>
    </recommendedName>
</protein>
<dbReference type="PANTHER" id="PTHR31977:SF1">
    <property type="entry name" value="UPF0696 PROTEIN C11ORF68"/>
    <property type="match status" value="1"/>
</dbReference>
<reference evidence="3 4" key="1">
    <citation type="journal article" date="2021" name="Sci. Rep.">
        <title>The genome of the diatom Chaetoceros tenuissimus carries an ancient integrated fragment of an extant virus.</title>
        <authorList>
            <person name="Hongo Y."/>
            <person name="Kimura K."/>
            <person name="Takaki Y."/>
            <person name="Yoshida Y."/>
            <person name="Baba S."/>
            <person name="Kobayashi G."/>
            <person name="Nagasaki K."/>
            <person name="Hano T."/>
            <person name="Tomaru Y."/>
        </authorList>
    </citation>
    <scope>NUCLEOTIDE SEQUENCE [LARGE SCALE GENOMIC DNA]</scope>
    <source>
        <strain evidence="3 4">NIES-3715</strain>
    </source>
</reference>
<comment type="caution">
    <text evidence="3">The sequence shown here is derived from an EMBL/GenBank/DDBJ whole genome shotgun (WGS) entry which is preliminary data.</text>
</comment>
<gene>
    <name evidence="3" type="ORF">CTEN210_10826</name>
</gene>
<name>A0AAD3H8I8_9STRA</name>
<evidence type="ECO:0000313" key="4">
    <source>
        <dbReference type="Proteomes" id="UP001054902"/>
    </source>
</evidence>
<dbReference type="SUPFAM" id="SSF55418">
    <property type="entry name" value="eIF4e-like"/>
    <property type="match status" value="1"/>
</dbReference>
<dbReference type="InterPro" id="IPR023398">
    <property type="entry name" value="TIF_eIF4e-like"/>
</dbReference>
<accession>A0AAD3H8I8</accession>
<dbReference type="InterPro" id="IPR015034">
    <property type="entry name" value="Bles03"/>
</dbReference>
<keyword evidence="4" id="KW-1185">Reference proteome</keyword>
<dbReference type="Gene3D" id="3.30.760.10">
    <property type="entry name" value="RNA Cap, Translation Initiation Factor Eif4e"/>
    <property type="match status" value="1"/>
</dbReference>
<feature type="region of interest" description="Disordered" evidence="2">
    <location>
        <begin position="122"/>
        <end position="155"/>
    </location>
</feature>
<dbReference type="EMBL" id="BLLK01000047">
    <property type="protein sequence ID" value="GFH54350.1"/>
    <property type="molecule type" value="Genomic_DNA"/>
</dbReference>
<sequence>MNLEELRNARLRRFQGSAAHNDESQANTKKQKHESPYPNERPQMRSIKTEPGIKTEPISTAGMYPNIKVENEANVASTKKEEEEEEEGWSCTTCTMFHTNQDFLACSACGTPRFDSGAQTVEQQTRSDSFEEKSSSMPFPVDTAEKRNSNYSSIQESPQIPIGNYMSLLNKEKAYQASSTNVKKEKENEDYETELLSSDGRRITREDQQSLSNEEIIGMKCKLIDTHPDSYESGGWIWIHSPNYHDNSFADARPDRQHKIKAFRDEFQKHTSQNDQVTNEWIMKLAVKYDVKYGKWLIHVKPQFAGWKWWAIRNAVLDGKLGPTAKISTRASENYNNLHVICIYCPDFTDKKELLRIRQTLHDLEITKDFESLSYKADAMTYLQIYSSNRFGLQTTWFSCGGKRNGRHDPHCSTLHCNFIKCSGSQTCKCCFPSCLKLLDEEGKKRRITQVEVQESVTDHTHNIQSKVATMSANNDNSMDDDEMKKCMEDYNALVEEDENEDDTKFASDLKRCMEASNTSYVFAKNTKDQKEFEDSLDQYNM</sequence>
<dbReference type="AlphaFoldDB" id="A0AAD3H8I8"/>
<dbReference type="Proteomes" id="UP001054902">
    <property type="component" value="Unassembled WGS sequence"/>
</dbReference>
<dbReference type="Pfam" id="PF08939">
    <property type="entry name" value="Bles03"/>
    <property type="match status" value="1"/>
</dbReference>
<evidence type="ECO:0000313" key="3">
    <source>
        <dbReference type="EMBL" id="GFH54350.1"/>
    </source>
</evidence>
<evidence type="ECO:0000256" key="2">
    <source>
        <dbReference type="SAM" id="MobiDB-lite"/>
    </source>
</evidence>
<evidence type="ECO:0000256" key="1">
    <source>
        <dbReference type="ARBA" id="ARBA00010568"/>
    </source>
</evidence>